<sequence length="98" mass="10305">MNSKSPGGGLRSRPALKVASGVIAPFWFHGAGTFSHGLVINTPTAHESARADPPDEVRHPPRGRPSVVTRTPPTGWYACGVRAHGIAAAARPRQIGFC</sequence>
<keyword evidence="3" id="KW-1185">Reference proteome</keyword>
<protein>
    <submittedName>
        <fullName evidence="2">Uncharacterized protein</fullName>
    </submittedName>
</protein>
<gene>
    <name evidence="2" type="ORF">EYF80_063473</name>
</gene>
<evidence type="ECO:0000313" key="2">
    <source>
        <dbReference type="EMBL" id="TNN26389.1"/>
    </source>
</evidence>
<organism evidence="2 3">
    <name type="scientific">Liparis tanakae</name>
    <name type="common">Tanaka's snailfish</name>
    <dbReference type="NCBI Taxonomy" id="230148"/>
    <lineage>
        <taxon>Eukaryota</taxon>
        <taxon>Metazoa</taxon>
        <taxon>Chordata</taxon>
        <taxon>Craniata</taxon>
        <taxon>Vertebrata</taxon>
        <taxon>Euteleostomi</taxon>
        <taxon>Actinopterygii</taxon>
        <taxon>Neopterygii</taxon>
        <taxon>Teleostei</taxon>
        <taxon>Neoteleostei</taxon>
        <taxon>Acanthomorphata</taxon>
        <taxon>Eupercaria</taxon>
        <taxon>Perciformes</taxon>
        <taxon>Cottioidei</taxon>
        <taxon>Cottales</taxon>
        <taxon>Liparidae</taxon>
        <taxon>Liparis</taxon>
    </lineage>
</organism>
<evidence type="ECO:0000256" key="1">
    <source>
        <dbReference type="SAM" id="MobiDB-lite"/>
    </source>
</evidence>
<feature type="region of interest" description="Disordered" evidence="1">
    <location>
        <begin position="45"/>
        <end position="70"/>
    </location>
</feature>
<dbReference type="Proteomes" id="UP000314294">
    <property type="component" value="Unassembled WGS sequence"/>
</dbReference>
<accession>A0A4Z2EC39</accession>
<evidence type="ECO:0000313" key="3">
    <source>
        <dbReference type="Proteomes" id="UP000314294"/>
    </source>
</evidence>
<dbReference type="EMBL" id="SRLO01010340">
    <property type="protein sequence ID" value="TNN26389.1"/>
    <property type="molecule type" value="Genomic_DNA"/>
</dbReference>
<comment type="caution">
    <text evidence="2">The sequence shown here is derived from an EMBL/GenBank/DDBJ whole genome shotgun (WGS) entry which is preliminary data.</text>
</comment>
<proteinExistence type="predicted"/>
<dbReference type="AlphaFoldDB" id="A0A4Z2EC39"/>
<name>A0A4Z2EC39_9TELE</name>
<reference evidence="2 3" key="1">
    <citation type="submission" date="2019-03" db="EMBL/GenBank/DDBJ databases">
        <title>First draft genome of Liparis tanakae, snailfish: a comprehensive survey of snailfish specific genes.</title>
        <authorList>
            <person name="Kim W."/>
            <person name="Song I."/>
            <person name="Jeong J.-H."/>
            <person name="Kim D."/>
            <person name="Kim S."/>
            <person name="Ryu S."/>
            <person name="Song J.Y."/>
            <person name="Lee S.K."/>
        </authorList>
    </citation>
    <scope>NUCLEOTIDE SEQUENCE [LARGE SCALE GENOMIC DNA]</scope>
    <source>
        <tissue evidence="2">Muscle</tissue>
    </source>
</reference>
<feature type="compositionally biased region" description="Basic and acidic residues" evidence="1">
    <location>
        <begin position="47"/>
        <end position="59"/>
    </location>
</feature>